<evidence type="ECO:0000313" key="2">
    <source>
        <dbReference type="EMBL" id="MBM7646205.1"/>
    </source>
</evidence>
<comment type="caution">
    <text evidence="2">The sequence shown here is derived from an EMBL/GenBank/DDBJ whole genome shotgun (WGS) entry which is preliminary data.</text>
</comment>
<organism evidence="2 3">
    <name type="scientific">Scopulibacillus daqui</name>
    <dbReference type="NCBI Taxonomy" id="1469162"/>
    <lineage>
        <taxon>Bacteria</taxon>
        <taxon>Bacillati</taxon>
        <taxon>Bacillota</taxon>
        <taxon>Bacilli</taxon>
        <taxon>Bacillales</taxon>
        <taxon>Sporolactobacillaceae</taxon>
        <taxon>Scopulibacillus</taxon>
    </lineage>
</organism>
<evidence type="ECO:0000256" key="1">
    <source>
        <dbReference type="SAM" id="Phobius"/>
    </source>
</evidence>
<feature type="transmembrane region" description="Helical" evidence="1">
    <location>
        <begin position="62"/>
        <end position="83"/>
    </location>
</feature>
<evidence type="ECO:0000313" key="3">
    <source>
        <dbReference type="Proteomes" id="UP000808914"/>
    </source>
</evidence>
<dbReference type="EMBL" id="JAFBER010000017">
    <property type="protein sequence ID" value="MBM7646205.1"/>
    <property type="molecule type" value="Genomic_DNA"/>
</dbReference>
<protein>
    <submittedName>
        <fullName evidence="2">Uncharacterized protein</fullName>
    </submittedName>
</protein>
<name>A0ABS2Q1Q2_9BACL</name>
<keyword evidence="1" id="KW-0812">Transmembrane</keyword>
<keyword evidence="3" id="KW-1185">Reference proteome</keyword>
<keyword evidence="1" id="KW-1133">Transmembrane helix</keyword>
<accession>A0ABS2Q1Q2</accession>
<keyword evidence="1" id="KW-0472">Membrane</keyword>
<feature type="transmembrane region" description="Helical" evidence="1">
    <location>
        <begin position="7"/>
        <end position="31"/>
    </location>
</feature>
<dbReference type="Proteomes" id="UP000808914">
    <property type="component" value="Unassembled WGS sequence"/>
</dbReference>
<reference evidence="2 3" key="1">
    <citation type="submission" date="2021-01" db="EMBL/GenBank/DDBJ databases">
        <title>Genomic Encyclopedia of Type Strains, Phase IV (KMG-IV): sequencing the most valuable type-strain genomes for metagenomic binning, comparative biology and taxonomic classification.</title>
        <authorList>
            <person name="Goeker M."/>
        </authorList>
    </citation>
    <scope>NUCLEOTIDE SEQUENCE [LARGE SCALE GENOMIC DNA]</scope>
    <source>
        <strain evidence="2 3">DSM 28236</strain>
    </source>
</reference>
<proteinExistence type="predicted"/>
<gene>
    <name evidence="2" type="ORF">JOD45_002431</name>
</gene>
<sequence>MVFKPAIAVASLISLIIYPIFSVGIIFYYIFMGRSTDHLLFNSLSVVVSKDTSFSFSFKPHFFLIAFVLFVISFLIALIFTNIKKDS</sequence>